<feature type="transmembrane region" description="Helical" evidence="1">
    <location>
        <begin position="175"/>
        <end position="197"/>
    </location>
</feature>
<gene>
    <name evidence="2" type="ORF">NCTC10526_02555</name>
</gene>
<keyword evidence="1" id="KW-0472">Membrane</keyword>
<dbReference type="RefSeq" id="WP_051584568.1">
    <property type="nucleotide sequence ID" value="NZ_CAJHAQ010000001.1"/>
</dbReference>
<reference evidence="2 3" key="1">
    <citation type="submission" date="2018-06" db="EMBL/GenBank/DDBJ databases">
        <authorList>
            <consortium name="Pathogen Informatics"/>
            <person name="Doyle S."/>
        </authorList>
    </citation>
    <scope>NUCLEOTIDE SEQUENCE [LARGE SCALE GENOMIC DNA]</scope>
    <source>
        <strain evidence="2 3">NCTC10526</strain>
    </source>
</reference>
<keyword evidence="1" id="KW-1133">Transmembrane helix</keyword>
<organism evidence="2 3">
    <name type="scientific">Psychrobacter phenylpyruvicus</name>
    <dbReference type="NCBI Taxonomy" id="29432"/>
    <lineage>
        <taxon>Bacteria</taxon>
        <taxon>Pseudomonadati</taxon>
        <taxon>Pseudomonadota</taxon>
        <taxon>Gammaproteobacteria</taxon>
        <taxon>Moraxellales</taxon>
        <taxon>Moraxellaceae</taxon>
        <taxon>Psychrobacter</taxon>
    </lineage>
</organism>
<keyword evidence="1" id="KW-0812">Transmembrane</keyword>
<dbReference type="AlphaFoldDB" id="A0A379LNP6"/>
<keyword evidence="3" id="KW-1185">Reference proteome</keyword>
<feature type="transmembrane region" description="Helical" evidence="1">
    <location>
        <begin position="89"/>
        <end position="109"/>
    </location>
</feature>
<evidence type="ECO:0000256" key="1">
    <source>
        <dbReference type="SAM" id="Phobius"/>
    </source>
</evidence>
<dbReference type="Proteomes" id="UP000254123">
    <property type="component" value="Unassembled WGS sequence"/>
</dbReference>
<protein>
    <submittedName>
        <fullName evidence="2">Uncharacterized protein</fullName>
    </submittedName>
</protein>
<sequence>MQNRTKKNIYEEIWEENEKGLLLPKNLILERGDNKKEKRSLVDYIKWGINHISVLVLFPSIVGAIWQIIELAKINIAYIRFFSLSQIPVDGALIIALSGILILGSKLTIEFVNFSFKERAKILKNKEFINTIKPKINRLILKHTLLSLLLLCGFVYMLVVLYADMFLKGPIFTILLVYVSFAGIMIYTSDIVILVSVKKTMPPDWLNRCSNNLLKKCRKIFTWSVFPIVGLIIYMIFSLLNFFSKSFVLPGDLYNTKNLDSVVYSDFHTDEYNIEYFNDKYIFLKLCTVDNCDHHLDEKIVIYPMEKVLFDKHYNNLLSPSNN</sequence>
<dbReference type="EMBL" id="UGVC01000001">
    <property type="protein sequence ID" value="SUD92173.1"/>
    <property type="molecule type" value="Genomic_DNA"/>
</dbReference>
<feature type="transmembrane region" description="Helical" evidence="1">
    <location>
        <begin position="220"/>
        <end position="243"/>
    </location>
</feature>
<evidence type="ECO:0000313" key="2">
    <source>
        <dbReference type="EMBL" id="SUD92173.1"/>
    </source>
</evidence>
<accession>A0A379LNP6</accession>
<name>A0A379LNP6_9GAMM</name>
<evidence type="ECO:0000313" key="3">
    <source>
        <dbReference type="Proteomes" id="UP000254123"/>
    </source>
</evidence>
<proteinExistence type="predicted"/>
<feature type="transmembrane region" description="Helical" evidence="1">
    <location>
        <begin position="145"/>
        <end position="163"/>
    </location>
</feature>
<feature type="transmembrane region" description="Helical" evidence="1">
    <location>
        <begin position="44"/>
        <end position="69"/>
    </location>
</feature>